<dbReference type="SMART" id="SM00034">
    <property type="entry name" value="CLECT"/>
    <property type="match status" value="1"/>
</dbReference>
<dbReference type="SUPFAM" id="SSF56436">
    <property type="entry name" value="C-type lectin-like"/>
    <property type="match status" value="1"/>
</dbReference>
<keyword evidence="1" id="KW-0732">Signal</keyword>
<accession>A0AA36GNA9</accession>
<feature type="chain" id="PRO_5041241958" description="C-type lectin domain-containing protein" evidence="1">
    <location>
        <begin position="24"/>
        <end position="167"/>
    </location>
</feature>
<gene>
    <name evidence="3" type="ORF">CYNAS_LOCUS7259</name>
</gene>
<keyword evidence="4" id="KW-1185">Reference proteome</keyword>
<dbReference type="InterPro" id="IPR050111">
    <property type="entry name" value="C-type_lectin/snaclec_domain"/>
</dbReference>
<organism evidence="3 4">
    <name type="scientific">Cylicocyclus nassatus</name>
    <name type="common">Nematode worm</name>
    <dbReference type="NCBI Taxonomy" id="53992"/>
    <lineage>
        <taxon>Eukaryota</taxon>
        <taxon>Metazoa</taxon>
        <taxon>Ecdysozoa</taxon>
        <taxon>Nematoda</taxon>
        <taxon>Chromadorea</taxon>
        <taxon>Rhabditida</taxon>
        <taxon>Rhabditina</taxon>
        <taxon>Rhabditomorpha</taxon>
        <taxon>Strongyloidea</taxon>
        <taxon>Strongylidae</taxon>
        <taxon>Cylicocyclus</taxon>
    </lineage>
</organism>
<feature type="domain" description="C-type lectin" evidence="2">
    <location>
        <begin position="35"/>
        <end position="157"/>
    </location>
</feature>
<dbReference type="CDD" id="cd00037">
    <property type="entry name" value="CLECT"/>
    <property type="match status" value="1"/>
</dbReference>
<dbReference type="EMBL" id="CATQJL010000112">
    <property type="protein sequence ID" value="CAJ0595276.1"/>
    <property type="molecule type" value="Genomic_DNA"/>
</dbReference>
<evidence type="ECO:0000256" key="1">
    <source>
        <dbReference type="SAM" id="SignalP"/>
    </source>
</evidence>
<reference evidence="3" key="1">
    <citation type="submission" date="2023-07" db="EMBL/GenBank/DDBJ databases">
        <authorList>
            <consortium name="CYATHOMIX"/>
        </authorList>
    </citation>
    <scope>NUCLEOTIDE SEQUENCE</scope>
    <source>
        <strain evidence="3">N/A</strain>
    </source>
</reference>
<dbReference type="PROSITE" id="PS50041">
    <property type="entry name" value="C_TYPE_LECTIN_2"/>
    <property type="match status" value="1"/>
</dbReference>
<proteinExistence type="predicted"/>
<dbReference type="Pfam" id="PF00059">
    <property type="entry name" value="Lectin_C"/>
    <property type="match status" value="1"/>
</dbReference>
<comment type="caution">
    <text evidence="3">The sequence shown here is derived from an EMBL/GenBank/DDBJ whole genome shotgun (WGS) entry which is preliminary data.</text>
</comment>
<dbReference type="InterPro" id="IPR016187">
    <property type="entry name" value="CTDL_fold"/>
</dbReference>
<protein>
    <recommendedName>
        <fullName evidence="2">C-type lectin domain-containing protein</fullName>
    </recommendedName>
</protein>
<evidence type="ECO:0000313" key="4">
    <source>
        <dbReference type="Proteomes" id="UP001176961"/>
    </source>
</evidence>
<evidence type="ECO:0000313" key="3">
    <source>
        <dbReference type="EMBL" id="CAJ0595276.1"/>
    </source>
</evidence>
<dbReference type="AlphaFoldDB" id="A0AA36GNA9"/>
<feature type="signal peptide" evidence="1">
    <location>
        <begin position="1"/>
        <end position="23"/>
    </location>
</feature>
<sequence>MKHVTKISLISFLIITFPPFCLCRKPCSGWFQNIRNGHCYRAFCDALNFTSAQNECIAVGGHLAHIRNEQEDKFAATLKHGVEDYTNDFWIGIKRKSHKSNEWIYVGTNKKAEYLNFHPNRPDNYGGHEDCVHYVYSQYWNQWNDLQAWRERAYICERHNCINLEWD</sequence>
<dbReference type="PANTHER" id="PTHR22803">
    <property type="entry name" value="MANNOSE, PHOSPHOLIPASE, LECTIN RECEPTOR RELATED"/>
    <property type="match status" value="1"/>
</dbReference>
<dbReference type="InterPro" id="IPR016186">
    <property type="entry name" value="C-type_lectin-like/link_sf"/>
</dbReference>
<dbReference type="InterPro" id="IPR001304">
    <property type="entry name" value="C-type_lectin-like"/>
</dbReference>
<dbReference type="Gene3D" id="3.10.100.10">
    <property type="entry name" value="Mannose-Binding Protein A, subunit A"/>
    <property type="match status" value="1"/>
</dbReference>
<evidence type="ECO:0000259" key="2">
    <source>
        <dbReference type="PROSITE" id="PS50041"/>
    </source>
</evidence>
<name>A0AA36GNA9_CYLNA</name>
<dbReference type="Proteomes" id="UP001176961">
    <property type="component" value="Unassembled WGS sequence"/>
</dbReference>